<name>A0AAD4B9X5_BOLED</name>
<dbReference type="EMBL" id="WHUW01000493">
    <property type="protein sequence ID" value="KAF8414532.1"/>
    <property type="molecule type" value="Genomic_DNA"/>
</dbReference>
<proteinExistence type="predicted"/>
<protein>
    <submittedName>
        <fullName evidence="1">Uncharacterized protein</fullName>
    </submittedName>
</protein>
<reference evidence="1" key="1">
    <citation type="submission" date="2019-10" db="EMBL/GenBank/DDBJ databases">
        <authorList>
            <consortium name="DOE Joint Genome Institute"/>
            <person name="Kuo A."/>
            <person name="Miyauchi S."/>
            <person name="Kiss E."/>
            <person name="Drula E."/>
            <person name="Kohler A."/>
            <person name="Sanchez-Garcia M."/>
            <person name="Andreopoulos B."/>
            <person name="Barry K.W."/>
            <person name="Bonito G."/>
            <person name="Buee M."/>
            <person name="Carver A."/>
            <person name="Chen C."/>
            <person name="Cichocki N."/>
            <person name="Clum A."/>
            <person name="Culley D."/>
            <person name="Crous P.W."/>
            <person name="Fauchery L."/>
            <person name="Girlanda M."/>
            <person name="Hayes R."/>
            <person name="Keri Z."/>
            <person name="LaButti K."/>
            <person name="Lipzen A."/>
            <person name="Lombard V."/>
            <person name="Magnuson J."/>
            <person name="Maillard F."/>
            <person name="Morin E."/>
            <person name="Murat C."/>
            <person name="Nolan M."/>
            <person name="Ohm R."/>
            <person name="Pangilinan J."/>
            <person name="Pereira M."/>
            <person name="Perotto S."/>
            <person name="Peter M."/>
            <person name="Riley R."/>
            <person name="Sitrit Y."/>
            <person name="Stielow B."/>
            <person name="Szollosi G."/>
            <person name="Zifcakova L."/>
            <person name="Stursova M."/>
            <person name="Spatafora J.W."/>
            <person name="Tedersoo L."/>
            <person name="Vaario L.-M."/>
            <person name="Yamada A."/>
            <person name="Yan M."/>
            <person name="Wang P."/>
            <person name="Xu J."/>
            <person name="Bruns T."/>
            <person name="Baldrian P."/>
            <person name="Vilgalys R."/>
            <person name="Henrissat B."/>
            <person name="Grigoriev I.V."/>
            <person name="Hibbett D."/>
            <person name="Nagy L.G."/>
            <person name="Martin F.M."/>
        </authorList>
    </citation>
    <scope>NUCLEOTIDE SEQUENCE</scope>
    <source>
        <strain evidence="1">BED1</strain>
    </source>
</reference>
<evidence type="ECO:0000313" key="2">
    <source>
        <dbReference type="Proteomes" id="UP001194468"/>
    </source>
</evidence>
<accession>A0AAD4B9X5</accession>
<gene>
    <name evidence="1" type="ORF">L210DRAFT_3617393</name>
</gene>
<dbReference type="Proteomes" id="UP001194468">
    <property type="component" value="Unassembled WGS sequence"/>
</dbReference>
<comment type="caution">
    <text evidence="1">The sequence shown here is derived from an EMBL/GenBank/DDBJ whole genome shotgun (WGS) entry which is preliminary data.</text>
</comment>
<reference evidence="1" key="2">
    <citation type="journal article" date="2020" name="Nat. Commun.">
        <title>Large-scale genome sequencing of mycorrhizal fungi provides insights into the early evolution of symbiotic traits.</title>
        <authorList>
            <person name="Miyauchi S."/>
            <person name="Kiss E."/>
            <person name="Kuo A."/>
            <person name="Drula E."/>
            <person name="Kohler A."/>
            <person name="Sanchez-Garcia M."/>
            <person name="Morin E."/>
            <person name="Andreopoulos B."/>
            <person name="Barry K.W."/>
            <person name="Bonito G."/>
            <person name="Buee M."/>
            <person name="Carver A."/>
            <person name="Chen C."/>
            <person name="Cichocki N."/>
            <person name="Clum A."/>
            <person name="Culley D."/>
            <person name="Crous P.W."/>
            <person name="Fauchery L."/>
            <person name="Girlanda M."/>
            <person name="Hayes R.D."/>
            <person name="Keri Z."/>
            <person name="LaButti K."/>
            <person name="Lipzen A."/>
            <person name="Lombard V."/>
            <person name="Magnuson J."/>
            <person name="Maillard F."/>
            <person name="Murat C."/>
            <person name="Nolan M."/>
            <person name="Ohm R.A."/>
            <person name="Pangilinan J."/>
            <person name="Pereira M.F."/>
            <person name="Perotto S."/>
            <person name="Peter M."/>
            <person name="Pfister S."/>
            <person name="Riley R."/>
            <person name="Sitrit Y."/>
            <person name="Stielow J.B."/>
            <person name="Szollosi G."/>
            <person name="Zifcakova L."/>
            <person name="Stursova M."/>
            <person name="Spatafora J.W."/>
            <person name="Tedersoo L."/>
            <person name="Vaario L.M."/>
            <person name="Yamada A."/>
            <person name="Yan M."/>
            <person name="Wang P."/>
            <person name="Xu J."/>
            <person name="Bruns T."/>
            <person name="Baldrian P."/>
            <person name="Vilgalys R."/>
            <person name="Dunand C."/>
            <person name="Henrissat B."/>
            <person name="Grigoriev I.V."/>
            <person name="Hibbett D."/>
            <person name="Nagy L.G."/>
            <person name="Martin F.M."/>
        </authorList>
    </citation>
    <scope>NUCLEOTIDE SEQUENCE</scope>
    <source>
        <strain evidence="1">BED1</strain>
    </source>
</reference>
<evidence type="ECO:0000313" key="1">
    <source>
        <dbReference type="EMBL" id="KAF8414532.1"/>
    </source>
</evidence>
<dbReference type="AlphaFoldDB" id="A0AAD4B9X5"/>
<dbReference type="InterPro" id="IPR041078">
    <property type="entry name" value="Plavaka"/>
</dbReference>
<sequence length="824" mass="94529">MQKRLWVSCMVPQPQKNNQVKQNPWHPFSNQAQFKLADFLFHKNEMSKAQVDELMQIWATVEQKDPPFTSAHDLHQKIDQIDSSKAWNSFSFTYAGADSMDEDLPTWKQATYQLVVRDAKTLVQEQLSCPELKDHIDYCPHQIFGDHDNRIWSDFMSGNWAWEQCNLLSKDEKNHGAMFVPIILGSDKTTVSVATGNVEYWPLYLTTGNVHNSARRSHGSAVSLLGFLAIPKTDQEFRNDQEFRDFRRHLFHTSLEAALEPLRTAMTKPEVILCADGHYRRAIYGLGPYIADYPEQVLLSCVVQGWCAKCLANRKSLDESIPIPRDHDHTRLVMEYLNTTELWKKYGIIDDILPFTAKFPRANIHELIAPDILHQIIKATFKDHLVGWIEAYIKQHYQDPTAILADIDRRIAIAPSFPGLRRFPQGRGFTQWTGNDSKALMKVYLPAIADYVPAQMVQAIAAFLDFCYIVRQYSLDEEDLKALEKALEQFETHCSIFETSEIHPSGISIPRIHALQHYKEMIQLFGAPNGLCSSITESKHITAVKKPYRRSNHNVPLYQILVVNQRLDNLASFRNLRIAEGLMHPSHMIDLPVVDEEYASASDEDLFQEIGYRDDTYLNEAEEAEESTGDTIEAWVELAKVPISFKLQMGNRVHCQTLSNLVARFVYEEQHASDHTMDEPLELDEYPPVIIRGYSYQAAVATFYAPNSNLPGIHGLYIAQVLLFFSFEHLSIKYSCALVRWFNIIGNHPCPKTGMWMVEPEFDDQGERLISVISVDSILRPAHLIPVYGDISIPRTFKYTDSLFAFSAYYVNKFADYHTYKLLS</sequence>
<keyword evidence="2" id="KW-1185">Reference proteome</keyword>
<dbReference type="Pfam" id="PF18759">
    <property type="entry name" value="Plavaka"/>
    <property type="match status" value="1"/>
</dbReference>
<organism evidence="1 2">
    <name type="scientific">Boletus edulis BED1</name>
    <dbReference type="NCBI Taxonomy" id="1328754"/>
    <lineage>
        <taxon>Eukaryota</taxon>
        <taxon>Fungi</taxon>
        <taxon>Dikarya</taxon>
        <taxon>Basidiomycota</taxon>
        <taxon>Agaricomycotina</taxon>
        <taxon>Agaricomycetes</taxon>
        <taxon>Agaricomycetidae</taxon>
        <taxon>Boletales</taxon>
        <taxon>Boletineae</taxon>
        <taxon>Boletaceae</taxon>
        <taxon>Boletoideae</taxon>
        <taxon>Boletus</taxon>
    </lineage>
</organism>